<dbReference type="Pfam" id="PF00672">
    <property type="entry name" value="HAMP"/>
    <property type="match status" value="1"/>
</dbReference>
<evidence type="ECO:0000313" key="10">
    <source>
        <dbReference type="Proteomes" id="UP000278962"/>
    </source>
</evidence>
<dbReference type="InterPro" id="IPR004089">
    <property type="entry name" value="MCPsignal_dom"/>
</dbReference>
<dbReference type="GO" id="GO:0007165">
    <property type="term" value="P:signal transduction"/>
    <property type="evidence" value="ECO:0007669"/>
    <property type="project" value="UniProtKB-KW"/>
</dbReference>
<evidence type="ECO:0000256" key="4">
    <source>
        <dbReference type="ARBA" id="ARBA00029447"/>
    </source>
</evidence>
<dbReference type="OrthoDB" id="1115140at2"/>
<dbReference type="Gene3D" id="1.10.287.950">
    <property type="entry name" value="Methyl-accepting chemotaxis protein"/>
    <property type="match status" value="1"/>
</dbReference>
<dbReference type="Gene3D" id="6.10.340.10">
    <property type="match status" value="1"/>
</dbReference>
<dbReference type="GO" id="GO:0016020">
    <property type="term" value="C:membrane"/>
    <property type="evidence" value="ECO:0007669"/>
    <property type="project" value="InterPro"/>
</dbReference>
<dbReference type="AlphaFoldDB" id="A0A660L145"/>
<sequence>MRFPVRAKLFGAFGAVIALMFVLGLAAIHQLGAVDDRATYLGEESLASATLTSAVRATAADYRRVQNHLVIATPAERADSITELNAYRAKADELLAEAQATLTDAEERDLYAQAHAAWDAVTRASGTFVEDVQAGRIAQAEQLLLESQDELKALDAATAKWNAHNARLGEAAVKAAQHTAKVADRTIWLLLAAAALIAGALAFLIARALTGNAQKMRTAAEGIAEGDVQQDVTITSNDEFGDTGAAFTRMVAYLDEMAAVADRLAAGDLTATVRPRGPQDRLGNAFDTLVKNLHEVIGELSRQAEVVSAASQEMAATSEQTGRAVGEIAAAVTEVAHGAERQVKMVESTRSAVQDAARAAATSAGTATATAEAAELARRVAVEGVEAARTATDAMRDLASSSSAVGDAISALSAKSERIGGIVDAIAGISEQTNLLALNAAIEAARAGEQGKGFAVVAEEVRKLAEESQTAAQTIAGLVEEIQTDTRNVVAVVADGAQRTQGGVATVEHTREAFEQIGLSVADVTDQVASIAAAVDEISAGTTRAETDIIGVADVSETSSAAAEQVSASTQETSAAAQEIAASAQSLAATAEHLNQLVHRFQLT</sequence>
<dbReference type="InterPro" id="IPR004090">
    <property type="entry name" value="Chemotax_Me-accpt_rcpt"/>
</dbReference>
<comment type="similarity">
    <text evidence="4">Belongs to the methyl-accepting chemotaxis (MCP) protein family.</text>
</comment>
<reference evidence="9 10" key="1">
    <citation type="submission" date="2018-10" db="EMBL/GenBank/DDBJ databases">
        <title>Genomic Encyclopedia of Archaeal and Bacterial Type Strains, Phase II (KMG-II): from individual species to whole genera.</title>
        <authorList>
            <person name="Goeker M."/>
        </authorList>
    </citation>
    <scope>NUCLEOTIDE SEQUENCE [LARGE SCALE GENOMIC DNA]</scope>
    <source>
        <strain evidence="9 10">DSM 14954</strain>
    </source>
</reference>
<keyword evidence="3 5" id="KW-0807">Transducer</keyword>
<evidence type="ECO:0000256" key="2">
    <source>
        <dbReference type="ARBA" id="ARBA00022989"/>
    </source>
</evidence>
<dbReference type="CDD" id="cd06225">
    <property type="entry name" value="HAMP"/>
    <property type="match status" value="2"/>
</dbReference>
<name>A0A660L145_9ACTN</name>
<dbReference type="PANTHER" id="PTHR32089:SF112">
    <property type="entry name" value="LYSOZYME-LIKE PROTEIN-RELATED"/>
    <property type="match status" value="1"/>
</dbReference>
<dbReference type="PRINTS" id="PR00260">
    <property type="entry name" value="CHEMTRNSDUCR"/>
</dbReference>
<evidence type="ECO:0000256" key="3">
    <source>
        <dbReference type="ARBA" id="ARBA00023224"/>
    </source>
</evidence>
<dbReference type="EMBL" id="RBIL01000002">
    <property type="protein sequence ID" value="RKQ86639.1"/>
    <property type="molecule type" value="Genomic_DNA"/>
</dbReference>
<dbReference type="Proteomes" id="UP000278962">
    <property type="component" value="Unassembled WGS sequence"/>
</dbReference>
<dbReference type="PROSITE" id="PS50111">
    <property type="entry name" value="CHEMOTAXIS_TRANSDUC_2"/>
    <property type="match status" value="1"/>
</dbReference>
<feature type="domain" description="Methyl-accepting transducer" evidence="7">
    <location>
        <begin position="317"/>
        <end position="588"/>
    </location>
</feature>
<comment type="caution">
    <text evidence="9">The sequence shown here is derived from an EMBL/GenBank/DDBJ whole genome shotgun (WGS) entry which is preliminary data.</text>
</comment>
<dbReference type="RefSeq" id="WP_121254538.1">
    <property type="nucleotide sequence ID" value="NZ_RBIL01000002.1"/>
</dbReference>
<feature type="domain" description="HAMP" evidence="8">
    <location>
        <begin position="260"/>
        <end position="298"/>
    </location>
</feature>
<evidence type="ECO:0000259" key="8">
    <source>
        <dbReference type="PROSITE" id="PS50885"/>
    </source>
</evidence>
<evidence type="ECO:0000256" key="5">
    <source>
        <dbReference type="PROSITE-ProRule" id="PRU00284"/>
    </source>
</evidence>
<evidence type="ECO:0000313" key="9">
    <source>
        <dbReference type="EMBL" id="RKQ86639.1"/>
    </source>
</evidence>
<dbReference type="SUPFAM" id="SSF58104">
    <property type="entry name" value="Methyl-accepting chemotaxis protein (MCP) signaling domain"/>
    <property type="match status" value="1"/>
</dbReference>
<protein>
    <submittedName>
        <fullName evidence="9">Methyl-accepting chemotaxis protein</fullName>
    </submittedName>
</protein>
<dbReference type="GO" id="GO:0006935">
    <property type="term" value="P:chemotaxis"/>
    <property type="evidence" value="ECO:0007669"/>
    <property type="project" value="InterPro"/>
</dbReference>
<keyword evidence="6" id="KW-0472">Membrane</keyword>
<accession>A0A660L145</accession>
<dbReference type="Pfam" id="PF12729">
    <property type="entry name" value="4HB_MCP_1"/>
    <property type="match status" value="1"/>
</dbReference>
<dbReference type="InterPro" id="IPR003660">
    <property type="entry name" value="HAMP_dom"/>
</dbReference>
<proteinExistence type="inferred from homology"/>
<dbReference type="GO" id="GO:0004888">
    <property type="term" value="F:transmembrane signaling receptor activity"/>
    <property type="evidence" value="ECO:0007669"/>
    <property type="project" value="InterPro"/>
</dbReference>
<dbReference type="SMART" id="SM00283">
    <property type="entry name" value="MA"/>
    <property type="match status" value="1"/>
</dbReference>
<dbReference type="PANTHER" id="PTHR32089">
    <property type="entry name" value="METHYL-ACCEPTING CHEMOTAXIS PROTEIN MCPB"/>
    <property type="match status" value="1"/>
</dbReference>
<evidence type="ECO:0000256" key="6">
    <source>
        <dbReference type="SAM" id="Phobius"/>
    </source>
</evidence>
<evidence type="ECO:0000259" key="7">
    <source>
        <dbReference type="PROSITE" id="PS50111"/>
    </source>
</evidence>
<feature type="transmembrane region" description="Helical" evidence="6">
    <location>
        <begin position="187"/>
        <end position="209"/>
    </location>
</feature>
<keyword evidence="10" id="KW-1185">Reference proteome</keyword>
<dbReference type="PROSITE" id="PS50885">
    <property type="entry name" value="HAMP"/>
    <property type="match status" value="2"/>
</dbReference>
<keyword evidence="2 6" id="KW-1133">Transmembrane helix</keyword>
<feature type="domain" description="HAMP" evidence="8">
    <location>
        <begin position="207"/>
        <end position="259"/>
    </location>
</feature>
<dbReference type="SMART" id="SM00304">
    <property type="entry name" value="HAMP"/>
    <property type="match status" value="2"/>
</dbReference>
<gene>
    <name evidence="9" type="ORF">C8N24_4653</name>
</gene>
<dbReference type="InterPro" id="IPR024478">
    <property type="entry name" value="HlyB_4HB_MCP"/>
</dbReference>
<keyword evidence="1 6" id="KW-0812">Transmembrane</keyword>
<evidence type="ECO:0000256" key="1">
    <source>
        <dbReference type="ARBA" id="ARBA00022692"/>
    </source>
</evidence>
<dbReference type="Pfam" id="PF00015">
    <property type="entry name" value="MCPsignal"/>
    <property type="match status" value="1"/>
</dbReference>
<organism evidence="9 10">
    <name type="scientific">Solirubrobacter pauli</name>
    <dbReference type="NCBI Taxonomy" id="166793"/>
    <lineage>
        <taxon>Bacteria</taxon>
        <taxon>Bacillati</taxon>
        <taxon>Actinomycetota</taxon>
        <taxon>Thermoleophilia</taxon>
        <taxon>Solirubrobacterales</taxon>
        <taxon>Solirubrobacteraceae</taxon>
        <taxon>Solirubrobacter</taxon>
    </lineage>
</organism>